<evidence type="ECO:0000313" key="3">
    <source>
        <dbReference type="EMBL" id="KAK3578351.1"/>
    </source>
</evidence>
<protein>
    <recommendedName>
        <fullName evidence="2">C-type lectin domain-containing protein</fullName>
    </recommendedName>
</protein>
<feature type="domain" description="C-type lectin" evidence="2">
    <location>
        <begin position="125"/>
        <end position="246"/>
    </location>
</feature>
<proteinExistence type="predicted"/>
<keyword evidence="4" id="KW-1185">Reference proteome</keyword>
<keyword evidence="1" id="KW-0732">Signal</keyword>
<dbReference type="PANTHER" id="PTHR22801">
    <property type="entry name" value="LITHOSTATHINE"/>
    <property type="match status" value="1"/>
</dbReference>
<dbReference type="Gene3D" id="3.10.100.10">
    <property type="entry name" value="Mannose-Binding Protein A, subunit A"/>
    <property type="match status" value="1"/>
</dbReference>
<dbReference type="InterPro" id="IPR050801">
    <property type="entry name" value="Ca-Dep_Lectins_ImmuneDev"/>
</dbReference>
<dbReference type="InterPro" id="IPR001304">
    <property type="entry name" value="C-type_lectin-like"/>
</dbReference>
<organism evidence="3 4">
    <name type="scientific">Potamilus streckersoni</name>
    <dbReference type="NCBI Taxonomy" id="2493646"/>
    <lineage>
        <taxon>Eukaryota</taxon>
        <taxon>Metazoa</taxon>
        <taxon>Spiralia</taxon>
        <taxon>Lophotrochozoa</taxon>
        <taxon>Mollusca</taxon>
        <taxon>Bivalvia</taxon>
        <taxon>Autobranchia</taxon>
        <taxon>Heteroconchia</taxon>
        <taxon>Palaeoheterodonta</taxon>
        <taxon>Unionida</taxon>
        <taxon>Unionoidea</taxon>
        <taxon>Unionidae</taxon>
        <taxon>Ambleminae</taxon>
        <taxon>Lampsilini</taxon>
        <taxon>Potamilus</taxon>
    </lineage>
</organism>
<reference evidence="3" key="1">
    <citation type="journal article" date="2021" name="Genome Biol. Evol.">
        <title>A High-Quality Reference Genome for a Parasitic Bivalve with Doubly Uniparental Inheritance (Bivalvia: Unionida).</title>
        <authorList>
            <person name="Smith C.H."/>
        </authorList>
    </citation>
    <scope>NUCLEOTIDE SEQUENCE</scope>
    <source>
        <strain evidence="3">CHS0354</strain>
    </source>
</reference>
<name>A0AAE0RRI7_9BIVA</name>
<dbReference type="InterPro" id="IPR016186">
    <property type="entry name" value="C-type_lectin-like/link_sf"/>
</dbReference>
<dbReference type="SMART" id="SM00034">
    <property type="entry name" value="CLECT"/>
    <property type="match status" value="1"/>
</dbReference>
<accession>A0AAE0RRI7</accession>
<feature type="chain" id="PRO_5042200068" description="C-type lectin domain-containing protein" evidence="1">
    <location>
        <begin position="23"/>
        <end position="249"/>
    </location>
</feature>
<dbReference type="SUPFAM" id="SSF56436">
    <property type="entry name" value="C-type lectin-like"/>
    <property type="match status" value="1"/>
</dbReference>
<gene>
    <name evidence="3" type="ORF">CHS0354_039060</name>
</gene>
<reference evidence="3" key="3">
    <citation type="submission" date="2023-05" db="EMBL/GenBank/DDBJ databases">
        <authorList>
            <person name="Smith C.H."/>
        </authorList>
    </citation>
    <scope>NUCLEOTIDE SEQUENCE</scope>
    <source>
        <strain evidence="3">CHS0354</strain>
        <tissue evidence="3">Mantle</tissue>
    </source>
</reference>
<comment type="caution">
    <text evidence="3">The sequence shown here is derived from an EMBL/GenBank/DDBJ whole genome shotgun (WGS) entry which is preliminary data.</text>
</comment>
<dbReference type="CDD" id="cd00037">
    <property type="entry name" value="CLECT"/>
    <property type="match status" value="1"/>
</dbReference>
<evidence type="ECO:0000313" key="4">
    <source>
        <dbReference type="Proteomes" id="UP001195483"/>
    </source>
</evidence>
<dbReference type="PROSITE" id="PS50041">
    <property type="entry name" value="C_TYPE_LECTIN_2"/>
    <property type="match status" value="1"/>
</dbReference>
<evidence type="ECO:0000256" key="1">
    <source>
        <dbReference type="SAM" id="SignalP"/>
    </source>
</evidence>
<evidence type="ECO:0000259" key="2">
    <source>
        <dbReference type="PROSITE" id="PS50041"/>
    </source>
</evidence>
<dbReference type="InterPro" id="IPR016187">
    <property type="entry name" value="CTDL_fold"/>
</dbReference>
<dbReference type="PANTHER" id="PTHR22801:SF63">
    <property type="entry name" value="C-TYPE LECTIN DOMAIN-CONTAINING PROTEIN"/>
    <property type="match status" value="1"/>
</dbReference>
<dbReference type="Pfam" id="PF00059">
    <property type="entry name" value="Lectin_C"/>
    <property type="match status" value="1"/>
</dbReference>
<reference evidence="3" key="2">
    <citation type="journal article" date="2021" name="Genome Biol. Evol.">
        <title>Developing a high-quality reference genome for a parasitic bivalve with doubly uniparental inheritance (Bivalvia: Unionida).</title>
        <authorList>
            <person name="Smith C.H."/>
        </authorList>
    </citation>
    <scope>NUCLEOTIDE SEQUENCE</scope>
    <source>
        <strain evidence="3">CHS0354</strain>
        <tissue evidence="3">Mantle</tissue>
    </source>
</reference>
<dbReference type="Proteomes" id="UP001195483">
    <property type="component" value="Unassembled WGS sequence"/>
</dbReference>
<dbReference type="AlphaFoldDB" id="A0AAE0RRI7"/>
<dbReference type="EMBL" id="JAEAOA010002274">
    <property type="protein sequence ID" value="KAK3578351.1"/>
    <property type="molecule type" value="Genomic_DNA"/>
</dbReference>
<sequence>MLFPNSLSLCAFLLLSAKTGTAQEENEMDGRMDAVRSQTEENNVQTDNSENRQATTLEDIEKRLSAWFYDEDLIAIRGRYLNSIINTLNNMSATLNELKQCMTCRKPTPPITCPTGYKKYVNDTCGNSCYRYESSQCKSWNDARQTCQKEGGDLMIPTECSYQFFREQAKQNEGTCSQFWIGGYTNTPGKKYVTVKGDPIPTSFSYWTGSQPDGLGGESCLEMRSYFTNYLMNDYHCRVGEGFICQIFP</sequence>
<feature type="signal peptide" evidence="1">
    <location>
        <begin position="1"/>
        <end position="22"/>
    </location>
</feature>